<dbReference type="Proteomes" id="UP000516404">
    <property type="component" value="Chromosome"/>
</dbReference>
<evidence type="ECO:0000313" key="2">
    <source>
        <dbReference type="Proteomes" id="UP000516404"/>
    </source>
</evidence>
<evidence type="ECO:0000313" key="1">
    <source>
        <dbReference type="EMBL" id="QNV37341.1"/>
    </source>
</evidence>
<sequence length="365" mass="40545">MEVATFGLNHPKDLNAWYKWQQQSDAVRRAKRIAGKLPHWGNALIGDKDLYSEKIELASGVLHTDGDNPQLLVVLESTSPTSVNSLVCPLKFLEGTDVAIWAPHDVSDLLPQGSWQTRTVNEHELANLTEISVVLASGHYLPLGAAAYRFACARKAEFVVVQHGLMTPFAPPLPADSTLLAFSDEDAQFWISGRNDVRYRTVGSQLFFDAARNATEPDSQVKSEQPIFLGQMHGAELSRASFARAGFTFCTQNKARYRPHPSEKDKLSVLTHALWAKMGIAIDRSGQPLNTLNNPVVSVFSTGVLETAIRGVPAWVYHPHPPQWLQDFWQRYGMSRWGEEPTPAPPQPDIEPARAIAQYLKESLT</sequence>
<protein>
    <submittedName>
        <fullName evidence="1">RNA-binding protein</fullName>
    </submittedName>
</protein>
<reference evidence="1 2" key="1">
    <citation type="submission" date="2020-09" db="EMBL/GenBank/DDBJ databases">
        <title>Investigation of environmental microbes.</title>
        <authorList>
            <person name="Ou Y."/>
            <person name="Kang Q."/>
        </authorList>
    </citation>
    <scope>NUCLEOTIDE SEQUENCE [LARGE SCALE GENOMIC DNA]</scope>
    <source>
        <strain evidence="1 2">KJZ-14</strain>
    </source>
</reference>
<organism evidence="1 2">
    <name type="scientific">Rothia terrae</name>
    <dbReference type="NCBI Taxonomy" id="396015"/>
    <lineage>
        <taxon>Bacteria</taxon>
        <taxon>Bacillati</taxon>
        <taxon>Actinomycetota</taxon>
        <taxon>Actinomycetes</taxon>
        <taxon>Micrococcales</taxon>
        <taxon>Micrococcaceae</taxon>
        <taxon>Rothia</taxon>
    </lineage>
</organism>
<proteinExistence type="predicted"/>
<keyword evidence="2" id="KW-1185">Reference proteome</keyword>
<dbReference type="EMBL" id="CP061539">
    <property type="protein sequence ID" value="QNV37341.1"/>
    <property type="molecule type" value="Genomic_DNA"/>
</dbReference>
<dbReference type="RefSeq" id="WP_190724245.1">
    <property type="nucleotide sequence ID" value="NZ_CP061539.1"/>
</dbReference>
<gene>
    <name evidence="1" type="ORF">IDM49_08870</name>
</gene>
<dbReference type="GeneID" id="96624353"/>
<dbReference type="KEGG" id="rter:IDM49_08870"/>
<accession>A0A7H2BCE5</accession>
<dbReference type="AlphaFoldDB" id="A0A7H2BCE5"/>
<name>A0A7H2BCE5_9MICC</name>